<dbReference type="InterPro" id="IPR003607">
    <property type="entry name" value="HD/PDEase_dom"/>
</dbReference>
<dbReference type="Gene3D" id="1.10.3210.10">
    <property type="entry name" value="Hypothetical protein af1432"/>
    <property type="match status" value="1"/>
</dbReference>
<keyword evidence="1" id="KW-0378">Hydrolase</keyword>
<organism evidence="3 4">
    <name type="scientific">Candidatus Ventrousia excrementavium</name>
    <dbReference type="NCBI Taxonomy" id="2840961"/>
    <lineage>
        <taxon>Bacteria</taxon>
        <taxon>Bacillati</taxon>
        <taxon>Bacillota</taxon>
        <taxon>Clostridia</taxon>
        <taxon>Eubacteriales</taxon>
        <taxon>Clostridiaceae</taxon>
        <taxon>Clostridiaceae incertae sedis</taxon>
        <taxon>Candidatus Ventrousia</taxon>
    </lineage>
</organism>
<dbReference type="Pfam" id="PF01966">
    <property type="entry name" value="HD"/>
    <property type="match status" value="1"/>
</dbReference>
<evidence type="ECO:0000313" key="4">
    <source>
        <dbReference type="Proteomes" id="UP000824073"/>
    </source>
</evidence>
<dbReference type="InterPro" id="IPR006674">
    <property type="entry name" value="HD_domain"/>
</dbReference>
<dbReference type="Pfam" id="PF13286">
    <property type="entry name" value="HD_assoc"/>
    <property type="match status" value="1"/>
</dbReference>
<protein>
    <submittedName>
        <fullName evidence="3">HD domain-containing protein</fullName>
    </submittedName>
</protein>
<dbReference type="EMBL" id="DVMR01000014">
    <property type="protein sequence ID" value="HIU42937.1"/>
    <property type="molecule type" value="Genomic_DNA"/>
</dbReference>
<proteinExistence type="predicted"/>
<dbReference type="SMART" id="SM00471">
    <property type="entry name" value="HDc"/>
    <property type="match status" value="1"/>
</dbReference>
<dbReference type="InterPro" id="IPR026875">
    <property type="entry name" value="PHydrolase_assoc_dom"/>
</dbReference>
<name>A0A9D1IVK5_9CLOT</name>
<reference evidence="3" key="2">
    <citation type="journal article" date="2021" name="PeerJ">
        <title>Extensive microbial diversity within the chicken gut microbiome revealed by metagenomics and culture.</title>
        <authorList>
            <person name="Gilroy R."/>
            <person name="Ravi A."/>
            <person name="Getino M."/>
            <person name="Pursley I."/>
            <person name="Horton D.L."/>
            <person name="Alikhan N.F."/>
            <person name="Baker D."/>
            <person name="Gharbi K."/>
            <person name="Hall N."/>
            <person name="Watson M."/>
            <person name="Adriaenssens E.M."/>
            <person name="Foster-Nyarko E."/>
            <person name="Jarju S."/>
            <person name="Secka A."/>
            <person name="Antonio M."/>
            <person name="Oren A."/>
            <person name="Chaudhuri R.R."/>
            <person name="La Ragione R."/>
            <person name="Hildebrand F."/>
            <person name="Pallen M.J."/>
        </authorList>
    </citation>
    <scope>NUCLEOTIDE SEQUENCE</scope>
    <source>
        <strain evidence="3">CHK191-8634</strain>
    </source>
</reference>
<dbReference type="PROSITE" id="PS51831">
    <property type="entry name" value="HD"/>
    <property type="match status" value="1"/>
</dbReference>
<sequence length="402" mass="46545">MLHYRSLSPQLQQRILEDRAHGVRSSARCSDQSAVRRNPDRDAPTLWRPAFVRDIEKILHLPAYNRYADKTQVFSFTHNDDITRRALHVQLVSRIARNIGAVLGLNLDLIEAIALGHDLGHTPFGHAGERFLNELTQGKSGRLFRHNIQSVRVLDNMYARNVSMQTLDGILCHNGELEGRHYAPKPLRGLDDYDVKVRSCQCDERAADALVPSTLEGCLVRVCDIVAYLGKDRQDAAKAHVLDGMDVFDRGDMGRENAEIINNLTVSIIEHSYGRDCIEMDDEIFSELQRAKRQNYQYIYRSGKVEQLYSASIRPMMRELYDELYRQAADRDRSSVLWRHHIEHINEQRAHYTDADYSLEDPHQIVTDYIASMTDDYFIALHRYLFPKSPYEIKYKSYFDDL</sequence>
<dbReference type="AlphaFoldDB" id="A0A9D1IVK5"/>
<feature type="domain" description="HD" evidence="2">
    <location>
        <begin position="85"/>
        <end position="196"/>
    </location>
</feature>
<evidence type="ECO:0000259" key="2">
    <source>
        <dbReference type="PROSITE" id="PS51831"/>
    </source>
</evidence>
<accession>A0A9D1IVK5</accession>
<gene>
    <name evidence="3" type="ORF">IAB67_01410</name>
</gene>
<dbReference type="SUPFAM" id="SSF109604">
    <property type="entry name" value="HD-domain/PDEase-like"/>
    <property type="match status" value="1"/>
</dbReference>
<dbReference type="Proteomes" id="UP000824073">
    <property type="component" value="Unassembled WGS sequence"/>
</dbReference>
<evidence type="ECO:0000256" key="1">
    <source>
        <dbReference type="ARBA" id="ARBA00022801"/>
    </source>
</evidence>
<reference evidence="3" key="1">
    <citation type="submission" date="2020-10" db="EMBL/GenBank/DDBJ databases">
        <authorList>
            <person name="Gilroy R."/>
        </authorList>
    </citation>
    <scope>NUCLEOTIDE SEQUENCE</scope>
    <source>
        <strain evidence="3">CHK191-8634</strain>
    </source>
</reference>
<dbReference type="CDD" id="cd00077">
    <property type="entry name" value="HDc"/>
    <property type="match status" value="1"/>
</dbReference>
<evidence type="ECO:0000313" key="3">
    <source>
        <dbReference type="EMBL" id="HIU42937.1"/>
    </source>
</evidence>
<dbReference type="GO" id="GO:0016787">
    <property type="term" value="F:hydrolase activity"/>
    <property type="evidence" value="ECO:0007669"/>
    <property type="project" value="UniProtKB-KW"/>
</dbReference>
<comment type="caution">
    <text evidence="3">The sequence shown here is derived from an EMBL/GenBank/DDBJ whole genome shotgun (WGS) entry which is preliminary data.</text>
</comment>